<evidence type="ECO:0000313" key="2">
    <source>
        <dbReference type="EMBL" id="JAD71740.1"/>
    </source>
</evidence>
<reference evidence="2" key="1">
    <citation type="submission" date="2014-09" db="EMBL/GenBank/DDBJ databases">
        <authorList>
            <person name="Magalhaes I.L.F."/>
            <person name="Oliveira U."/>
            <person name="Santos F.R."/>
            <person name="Vidigal T.H.D.A."/>
            <person name="Brescovit A.D."/>
            <person name="Santos A.J."/>
        </authorList>
    </citation>
    <scope>NUCLEOTIDE SEQUENCE</scope>
    <source>
        <tissue evidence="2">Shoot tissue taken approximately 20 cm above the soil surface</tissue>
    </source>
</reference>
<sequence>MLDCAGLSSRNGGRILNVCTYGSSIFMVILVI</sequence>
<accession>A0A0A9CED2</accession>
<dbReference type="EMBL" id="GBRH01226155">
    <property type="protein sequence ID" value="JAD71740.1"/>
    <property type="molecule type" value="Transcribed_RNA"/>
</dbReference>
<keyword evidence="1" id="KW-1133">Transmembrane helix</keyword>
<organism evidence="2">
    <name type="scientific">Arundo donax</name>
    <name type="common">Giant reed</name>
    <name type="synonym">Donax arundinaceus</name>
    <dbReference type="NCBI Taxonomy" id="35708"/>
    <lineage>
        <taxon>Eukaryota</taxon>
        <taxon>Viridiplantae</taxon>
        <taxon>Streptophyta</taxon>
        <taxon>Embryophyta</taxon>
        <taxon>Tracheophyta</taxon>
        <taxon>Spermatophyta</taxon>
        <taxon>Magnoliopsida</taxon>
        <taxon>Liliopsida</taxon>
        <taxon>Poales</taxon>
        <taxon>Poaceae</taxon>
        <taxon>PACMAD clade</taxon>
        <taxon>Arundinoideae</taxon>
        <taxon>Arundineae</taxon>
        <taxon>Arundo</taxon>
    </lineage>
</organism>
<dbReference type="AlphaFoldDB" id="A0A0A9CED2"/>
<evidence type="ECO:0000256" key="1">
    <source>
        <dbReference type="SAM" id="Phobius"/>
    </source>
</evidence>
<feature type="transmembrane region" description="Helical" evidence="1">
    <location>
        <begin position="12"/>
        <end position="31"/>
    </location>
</feature>
<proteinExistence type="predicted"/>
<reference evidence="2" key="2">
    <citation type="journal article" date="2015" name="Data Brief">
        <title>Shoot transcriptome of the giant reed, Arundo donax.</title>
        <authorList>
            <person name="Barrero R.A."/>
            <person name="Guerrero F.D."/>
            <person name="Moolhuijzen P."/>
            <person name="Goolsby J.A."/>
            <person name="Tidwell J."/>
            <person name="Bellgard S.E."/>
            <person name="Bellgard M.I."/>
        </authorList>
    </citation>
    <scope>NUCLEOTIDE SEQUENCE</scope>
    <source>
        <tissue evidence="2">Shoot tissue taken approximately 20 cm above the soil surface</tissue>
    </source>
</reference>
<keyword evidence="1" id="KW-0812">Transmembrane</keyword>
<keyword evidence="1" id="KW-0472">Membrane</keyword>
<name>A0A0A9CED2_ARUDO</name>
<protein>
    <submittedName>
        <fullName evidence="2">Uncharacterized protein</fullName>
    </submittedName>
</protein>